<protein>
    <recommendedName>
        <fullName evidence="4">TraB/GumN family protein</fullName>
    </recommendedName>
</protein>
<dbReference type="Pfam" id="PF18950">
    <property type="entry name" value="DUF5694"/>
    <property type="match status" value="1"/>
</dbReference>
<dbReference type="EMBL" id="SEWF01000009">
    <property type="protein sequence ID" value="RYU96202.1"/>
    <property type="molecule type" value="Genomic_DNA"/>
</dbReference>
<accession>A0A4Q5M1V0</accession>
<reference evidence="2 3" key="1">
    <citation type="submission" date="2019-02" db="EMBL/GenBank/DDBJ databases">
        <title>Bacterial novel species Emticicia sp. 17J42-9 isolated from soil.</title>
        <authorList>
            <person name="Jung H.-Y."/>
        </authorList>
    </citation>
    <scope>NUCLEOTIDE SEQUENCE [LARGE SCALE GENOMIC DNA]</scope>
    <source>
        <strain evidence="2 3">17J42-9</strain>
    </source>
</reference>
<keyword evidence="1" id="KW-0732">Signal</keyword>
<dbReference type="InterPro" id="IPR043749">
    <property type="entry name" value="DUF5694"/>
</dbReference>
<dbReference type="Proteomes" id="UP000293162">
    <property type="component" value="Unassembled WGS sequence"/>
</dbReference>
<evidence type="ECO:0008006" key="4">
    <source>
        <dbReference type="Google" id="ProtNLM"/>
    </source>
</evidence>
<sequence length="287" mass="33195">MKKITLFTFLLSLPFQLLAQSGKIQIAFLGVFHMGETPDYKQGSLSDLLSANRQAQISEVVDALAKFKPDKIFVENTPDTQPFWDNVYKNYQNNLRPKERNIEYNEIYQLGIKLAYKLNHPVGVTCVNYVQPELVPGLKLAKNKLDTLLSFYSHELERKRPSYDNYFKANPSVNKALKDYLARYETWKDLSIKDHLIQLNSEESISTLHYFNITGWMDTNTNGYGAEFTAKEYFRNTKILQNILLKVTPFDRKLLVIIGGGHIQVLRDMLKTHPYFEVVDATTLLKQ</sequence>
<dbReference type="RefSeq" id="WP_130020493.1">
    <property type="nucleotide sequence ID" value="NZ_SEWF01000009.1"/>
</dbReference>
<dbReference type="AlphaFoldDB" id="A0A4Q5M1V0"/>
<evidence type="ECO:0000313" key="2">
    <source>
        <dbReference type="EMBL" id="RYU96202.1"/>
    </source>
</evidence>
<gene>
    <name evidence="2" type="ORF">EWM59_08305</name>
</gene>
<proteinExistence type="predicted"/>
<organism evidence="2 3">
    <name type="scientific">Emticicia agri</name>
    <dbReference type="NCBI Taxonomy" id="2492393"/>
    <lineage>
        <taxon>Bacteria</taxon>
        <taxon>Pseudomonadati</taxon>
        <taxon>Bacteroidota</taxon>
        <taxon>Cytophagia</taxon>
        <taxon>Cytophagales</taxon>
        <taxon>Leadbetterellaceae</taxon>
        <taxon>Emticicia</taxon>
    </lineage>
</organism>
<feature type="chain" id="PRO_5020880871" description="TraB/GumN family protein" evidence="1">
    <location>
        <begin position="20"/>
        <end position="287"/>
    </location>
</feature>
<evidence type="ECO:0000256" key="1">
    <source>
        <dbReference type="SAM" id="SignalP"/>
    </source>
</evidence>
<name>A0A4Q5M1V0_9BACT</name>
<keyword evidence="3" id="KW-1185">Reference proteome</keyword>
<evidence type="ECO:0000313" key="3">
    <source>
        <dbReference type="Proteomes" id="UP000293162"/>
    </source>
</evidence>
<feature type="signal peptide" evidence="1">
    <location>
        <begin position="1"/>
        <end position="19"/>
    </location>
</feature>
<comment type="caution">
    <text evidence="2">The sequence shown here is derived from an EMBL/GenBank/DDBJ whole genome shotgun (WGS) entry which is preliminary data.</text>
</comment>
<dbReference type="OrthoDB" id="661563at2"/>